<proteinExistence type="predicted"/>
<keyword evidence="4" id="KW-1185">Reference proteome</keyword>
<feature type="region of interest" description="Disordered" evidence="1">
    <location>
        <begin position="291"/>
        <end position="314"/>
    </location>
</feature>
<dbReference type="OrthoDB" id="5141135at2"/>
<dbReference type="Pfam" id="PF13367">
    <property type="entry name" value="PrsW-protease"/>
    <property type="match status" value="1"/>
</dbReference>
<feature type="transmembrane region" description="Helical" evidence="2">
    <location>
        <begin position="132"/>
        <end position="153"/>
    </location>
</feature>
<feature type="transmembrane region" description="Helical" evidence="2">
    <location>
        <begin position="71"/>
        <end position="93"/>
    </location>
</feature>
<dbReference type="Proteomes" id="UP000319263">
    <property type="component" value="Chromosome"/>
</dbReference>
<feature type="compositionally biased region" description="Low complexity" evidence="1">
    <location>
        <begin position="304"/>
        <end position="314"/>
    </location>
</feature>
<dbReference type="RefSeq" id="WP_143986770.1">
    <property type="nucleotide sequence ID" value="NZ_CP041692.1"/>
</dbReference>
<dbReference type="GO" id="GO:0008237">
    <property type="term" value="F:metallopeptidase activity"/>
    <property type="evidence" value="ECO:0007669"/>
    <property type="project" value="UniProtKB-KW"/>
</dbReference>
<keyword evidence="2" id="KW-0812">Transmembrane</keyword>
<dbReference type="InterPro" id="IPR026898">
    <property type="entry name" value="PrsW"/>
</dbReference>
<gene>
    <name evidence="3" type="ORF">FOE78_13620</name>
</gene>
<evidence type="ECO:0000313" key="3">
    <source>
        <dbReference type="EMBL" id="QDP96808.1"/>
    </source>
</evidence>
<dbReference type="KEGG" id="mik:FOE78_13620"/>
<protein>
    <submittedName>
        <fullName evidence="3">PrsW family intramembrane metalloprotease</fullName>
    </submittedName>
</protein>
<dbReference type="EMBL" id="CP041692">
    <property type="protein sequence ID" value="QDP96808.1"/>
    <property type="molecule type" value="Genomic_DNA"/>
</dbReference>
<dbReference type="GO" id="GO:0006508">
    <property type="term" value="P:proteolysis"/>
    <property type="evidence" value="ECO:0007669"/>
    <property type="project" value="UniProtKB-KW"/>
</dbReference>
<dbReference type="PANTHER" id="PTHR36844:SF1">
    <property type="entry name" value="PROTEASE PRSW"/>
    <property type="match status" value="1"/>
</dbReference>
<dbReference type="AlphaFoldDB" id="A0A516Q062"/>
<evidence type="ECO:0000313" key="4">
    <source>
        <dbReference type="Proteomes" id="UP000319263"/>
    </source>
</evidence>
<organism evidence="3 4">
    <name type="scientific">Microlunatus elymi</name>
    <dbReference type="NCBI Taxonomy" id="2596828"/>
    <lineage>
        <taxon>Bacteria</taxon>
        <taxon>Bacillati</taxon>
        <taxon>Actinomycetota</taxon>
        <taxon>Actinomycetes</taxon>
        <taxon>Propionibacteriales</taxon>
        <taxon>Propionibacteriaceae</taxon>
        <taxon>Microlunatus</taxon>
    </lineage>
</organism>
<evidence type="ECO:0000256" key="1">
    <source>
        <dbReference type="SAM" id="MobiDB-lite"/>
    </source>
</evidence>
<accession>A0A516Q062</accession>
<feature type="transmembrane region" description="Helical" evidence="2">
    <location>
        <begin position="99"/>
        <end position="120"/>
    </location>
</feature>
<name>A0A516Q062_9ACTN</name>
<feature type="transmembrane region" description="Helical" evidence="2">
    <location>
        <begin position="12"/>
        <end position="34"/>
    </location>
</feature>
<reference evidence="3 4" key="1">
    <citation type="submission" date="2019-07" db="EMBL/GenBank/DDBJ databases">
        <title>Microlunatus dokdonensis sp. nov. isolated from the rhizospheric soil of the wild plant Elymus tsukushiensis.</title>
        <authorList>
            <person name="Ghim S.-Y."/>
            <person name="Hwang Y.-J."/>
            <person name="Son J.-S."/>
            <person name="Shin J.-H."/>
        </authorList>
    </citation>
    <scope>NUCLEOTIDE SEQUENCE [LARGE SCALE GENOMIC DNA]</scope>
    <source>
        <strain evidence="3 4">KUDC0627</strain>
    </source>
</reference>
<feature type="transmembrane region" description="Helical" evidence="2">
    <location>
        <begin position="40"/>
        <end position="59"/>
    </location>
</feature>
<keyword evidence="2" id="KW-1133">Transmembrane helix</keyword>
<evidence type="ECO:0000256" key="2">
    <source>
        <dbReference type="SAM" id="Phobius"/>
    </source>
</evidence>
<feature type="transmembrane region" description="Helical" evidence="2">
    <location>
        <begin position="211"/>
        <end position="241"/>
    </location>
</feature>
<keyword evidence="3" id="KW-0482">Metalloprotease</keyword>
<feature type="transmembrane region" description="Helical" evidence="2">
    <location>
        <begin position="173"/>
        <end position="199"/>
    </location>
</feature>
<keyword evidence="3" id="KW-0378">Hydrolase</keyword>
<keyword evidence="3" id="KW-0645">Protease</keyword>
<keyword evidence="2" id="KW-0472">Membrane</keyword>
<feature type="transmembrane region" description="Helical" evidence="2">
    <location>
        <begin position="261"/>
        <end position="281"/>
    </location>
</feature>
<dbReference type="PANTHER" id="PTHR36844">
    <property type="entry name" value="PROTEASE PRSW"/>
    <property type="match status" value="1"/>
</dbReference>
<sequence>MATEAVAPQRRGWWWKTLIGGAALWLITAAVTLATENSNLVPTVILLGSFLVPFSVVLFAAERVEGNLDTLWLMMAFFVGGVFGVLGASILEVNLKPSWHLYLAVGAIEEFVKGLVFIVVGWRVAPKVGRQGALLGATVGAGFAAFESAGYAFNAGLTRRGVDVVSMLETEAVRAVLTPVGHVLWTAILGAAIFAAAGARGKYRFTWTIPLAFVMVAILHSLWDSMGFISAVIAIAVAGGVRTELAYGQLLQPTVTKIKHLSTIFYVIGLAIISVLGILALRVWGRHRTPKQHAGAPAAGPNTGSAARRSAAGS</sequence>